<dbReference type="CDD" id="cd03017">
    <property type="entry name" value="PRX_BCP"/>
    <property type="match status" value="1"/>
</dbReference>
<evidence type="ECO:0000256" key="2">
    <source>
        <dbReference type="ARBA" id="ARBA00022862"/>
    </source>
</evidence>
<evidence type="ECO:0000256" key="3">
    <source>
        <dbReference type="ARBA" id="ARBA00023002"/>
    </source>
</evidence>
<keyword evidence="4" id="KW-1015">Disulfide bond</keyword>
<dbReference type="InterPro" id="IPR036249">
    <property type="entry name" value="Thioredoxin-like_sf"/>
</dbReference>
<reference evidence="7 8" key="1">
    <citation type="submission" date="2024-02" db="EMBL/GenBank/DDBJ databases">
        <title>Deinococcus aluminii NBRC 112889.</title>
        <authorList>
            <person name="Ichikawa N."/>
            <person name="Katano-Makiyama Y."/>
            <person name="Hidaka K."/>
        </authorList>
    </citation>
    <scope>NUCLEOTIDE SEQUENCE [LARGE SCALE GENOMIC DNA]</scope>
    <source>
        <strain evidence="7 8">NBRC 112889</strain>
    </source>
</reference>
<dbReference type="Pfam" id="PF08534">
    <property type="entry name" value="Redoxin"/>
    <property type="match status" value="1"/>
</dbReference>
<sequence length="186" mass="20068">MTDLSALPANLPGPLDDGDCDHLPGARVPSVPLPTTAGNWVDLAGLPGRTVLYVYPRTGRPDEPLPGGWDLIPGARGCTPQSCAFRDHHAELQAAGARVFGLSTQDTAYQREAAGRLHLPFPLLSDAELRFAAALRLPTFEVEGHTLLRRVTLMLREGVVEHVFYPVFPPDRNAADVLAWLAAHPA</sequence>
<proteinExistence type="predicted"/>
<comment type="caution">
    <text evidence="7">The sequence shown here is derived from an EMBL/GenBank/DDBJ whole genome shotgun (WGS) entry which is preliminary data.</text>
</comment>
<evidence type="ECO:0000256" key="5">
    <source>
        <dbReference type="ARBA" id="ARBA00023284"/>
    </source>
</evidence>
<keyword evidence="1" id="KW-0575">Peroxidase</keyword>
<dbReference type="Gene3D" id="3.40.30.10">
    <property type="entry name" value="Glutaredoxin"/>
    <property type="match status" value="1"/>
</dbReference>
<evidence type="ECO:0000313" key="7">
    <source>
        <dbReference type="EMBL" id="GAA5534856.1"/>
    </source>
</evidence>
<evidence type="ECO:0000313" key="8">
    <source>
        <dbReference type="Proteomes" id="UP001404956"/>
    </source>
</evidence>
<dbReference type="PROSITE" id="PS51352">
    <property type="entry name" value="THIOREDOXIN_2"/>
    <property type="match status" value="1"/>
</dbReference>
<feature type="domain" description="Thioredoxin" evidence="6">
    <location>
        <begin position="22"/>
        <end position="186"/>
    </location>
</feature>
<dbReference type="EMBL" id="BAABRV010000011">
    <property type="protein sequence ID" value="GAA5534856.1"/>
    <property type="molecule type" value="Genomic_DNA"/>
</dbReference>
<keyword evidence="8" id="KW-1185">Reference proteome</keyword>
<dbReference type="PANTHER" id="PTHR42801">
    <property type="entry name" value="THIOREDOXIN-DEPENDENT PEROXIDE REDUCTASE"/>
    <property type="match status" value="1"/>
</dbReference>
<dbReference type="SUPFAM" id="SSF52833">
    <property type="entry name" value="Thioredoxin-like"/>
    <property type="match status" value="1"/>
</dbReference>
<name>A0ABP9XHK5_9DEIO</name>
<dbReference type="Proteomes" id="UP001404956">
    <property type="component" value="Unassembled WGS sequence"/>
</dbReference>
<organism evidence="7 8">
    <name type="scientific">Deinococcus aluminii</name>
    <dbReference type="NCBI Taxonomy" id="1656885"/>
    <lineage>
        <taxon>Bacteria</taxon>
        <taxon>Thermotogati</taxon>
        <taxon>Deinococcota</taxon>
        <taxon>Deinococci</taxon>
        <taxon>Deinococcales</taxon>
        <taxon>Deinococcaceae</taxon>
        <taxon>Deinococcus</taxon>
    </lineage>
</organism>
<keyword evidence="5" id="KW-0676">Redox-active center</keyword>
<gene>
    <name evidence="7" type="primary">bcp_4</name>
    <name evidence="7" type="ORF">Dalu01_03271</name>
</gene>
<evidence type="ECO:0000256" key="1">
    <source>
        <dbReference type="ARBA" id="ARBA00022559"/>
    </source>
</evidence>
<evidence type="ECO:0000256" key="4">
    <source>
        <dbReference type="ARBA" id="ARBA00023157"/>
    </source>
</evidence>
<protein>
    <submittedName>
        <fullName evidence="7">Peroxiredoxin bcp</fullName>
    </submittedName>
</protein>
<dbReference type="PANTHER" id="PTHR42801:SF21">
    <property type="entry name" value="BCPB PROTEIN"/>
    <property type="match status" value="1"/>
</dbReference>
<keyword evidence="3" id="KW-0560">Oxidoreductase</keyword>
<dbReference type="InterPro" id="IPR013766">
    <property type="entry name" value="Thioredoxin_domain"/>
</dbReference>
<evidence type="ECO:0000259" key="6">
    <source>
        <dbReference type="PROSITE" id="PS51352"/>
    </source>
</evidence>
<dbReference type="RefSeq" id="WP_345457110.1">
    <property type="nucleotide sequence ID" value="NZ_BAABRV010000011.1"/>
</dbReference>
<keyword evidence="2" id="KW-0049">Antioxidant</keyword>
<dbReference type="InterPro" id="IPR050924">
    <property type="entry name" value="Peroxiredoxin_BCP/PrxQ"/>
</dbReference>
<accession>A0ABP9XHK5</accession>
<dbReference type="InterPro" id="IPR013740">
    <property type="entry name" value="Redoxin"/>
</dbReference>